<dbReference type="SFLD" id="SFLDS00052">
    <property type="entry name" value="Ferric_Reductase_Domain"/>
    <property type="match status" value="1"/>
</dbReference>
<proteinExistence type="predicted"/>
<keyword evidence="6" id="KW-0406">Ion transport</keyword>
<feature type="transmembrane region" description="Helical" evidence="8">
    <location>
        <begin position="26"/>
        <end position="47"/>
    </location>
</feature>
<organism evidence="10 11">
    <name type="scientific">Madurella fahalii</name>
    <dbReference type="NCBI Taxonomy" id="1157608"/>
    <lineage>
        <taxon>Eukaryota</taxon>
        <taxon>Fungi</taxon>
        <taxon>Dikarya</taxon>
        <taxon>Ascomycota</taxon>
        <taxon>Pezizomycotina</taxon>
        <taxon>Sordariomycetes</taxon>
        <taxon>Sordariomycetidae</taxon>
        <taxon>Sordariales</taxon>
        <taxon>Sordariales incertae sedis</taxon>
        <taxon>Madurella</taxon>
    </lineage>
</organism>
<keyword evidence="4 8" id="KW-1133">Transmembrane helix</keyword>
<keyword evidence="7 8" id="KW-0472">Membrane</keyword>
<dbReference type="InterPro" id="IPR013112">
    <property type="entry name" value="FAD-bd_8"/>
</dbReference>
<evidence type="ECO:0000313" key="10">
    <source>
        <dbReference type="EMBL" id="GAB1319409.1"/>
    </source>
</evidence>
<protein>
    <recommendedName>
        <fullName evidence="9">FAD-binding FR-type domain-containing protein</fullName>
    </recommendedName>
</protein>
<keyword evidence="2 8" id="KW-0812">Transmembrane</keyword>
<dbReference type="Pfam" id="PF08022">
    <property type="entry name" value="FAD_binding_8"/>
    <property type="match status" value="1"/>
</dbReference>
<feature type="transmembrane region" description="Helical" evidence="8">
    <location>
        <begin position="59"/>
        <end position="76"/>
    </location>
</feature>
<dbReference type="Pfam" id="PF01794">
    <property type="entry name" value="Ferric_reduct"/>
    <property type="match status" value="1"/>
</dbReference>
<evidence type="ECO:0000256" key="1">
    <source>
        <dbReference type="ARBA" id="ARBA00004141"/>
    </source>
</evidence>
<sequence length="496" mass="55752">MRQPRNHWTPYVWLHKLLTLPSPMPFLTHYTIPSILRCLIFTGLNVLWGWNRIRYTTDYQIYGWLTIANAGVALLLPTRTNLFSLVARIPSPVLLMYHRWAGVAAVVHATLHFGLTAQHYVRTNQFDTVLENARIRVGIMAWTALALVFITSLRILRRRAFEMFYYTHFLFLVFLAGAFYHATYTTEFVLPGLILWAIDRMVRFCYNFRSVILESATHCAGDVTKLRFRGVKTASAGQIVWVQVPSVSLANWHPFTIASGPGEEVGTIAIRALGGYTKDVQQIGADGDSMMNGDASAQQTALDKQVKIRLDGPYGVGRIQWTRYPVVVLVAGGIGITPGISIAAHVIKEAMGAGMGSDRGGWHLHLLWSISDIRHARWFEEELKNLSELASRPEVPVSLDISIHVTGRWATYAPAMTSQEEHEMGDMFKYEGPGQVHQGRPNILHWFRDIRGLRAGLDAAANLCGPRSLVYDARKAAAHVSGRDGLFYVEEEEFEF</sequence>
<dbReference type="SUPFAM" id="SSF63380">
    <property type="entry name" value="Riboflavin synthase domain-like"/>
    <property type="match status" value="1"/>
</dbReference>
<keyword evidence="6" id="KW-0813">Transport</keyword>
<gene>
    <name evidence="10" type="ORF">MFIFM68171_09619</name>
</gene>
<dbReference type="PANTHER" id="PTHR11972">
    <property type="entry name" value="NADPH OXIDASE"/>
    <property type="match status" value="1"/>
</dbReference>
<dbReference type="PRINTS" id="PR00466">
    <property type="entry name" value="GP91PHOX"/>
</dbReference>
<comment type="caution">
    <text evidence="10">The sequence shown here is derived from an EMBL/GenBank/DDBJ whole genome shotgun (WGS) entry which is preliminary data.</text>
</comment>
<evidence type="ECO:0000256" key="2">
    <source>
        <dbReference type="ARBA" id="ARBA00022692"/>
    </source>
</evidence>
<dbReference type="PROSITE" id="PS51384">
    <property type="entry name" value="FAD_FR"/>
    <property type="match status" value="1"/>
</dbReference>
<dbReference type="Gene3D" id="3.40.50.80">
    <property type="entry name" value="Nucleotide-binding domain of ferredoxin-NADP reductase (FNR) module"/>
    <property type="match status" value="1"/>
</dbReference>
<evidence type="ECO:0000259" key="9">
    <source>
        <dbReference type="PROSITE" id="PS51384"/>
    </source>
</evidence>
<dbReference type="PANTHER" id="PTHR11972:SF69">
    <property type="entry name" value="FERRIC REDUCTION OXIDASE 6-RELATED"/>
    <property type="match status" value="1"/>
</dbReference>
<comment type="subcellular location">
    <subcellularLocation>
        <location evidence="1">Membrane</location>
        <topology evidence="1">Multi-pass membrane protein</topology>
    </subcellularLocation>
</comment>
<dbReference type="InterPro" id="IPR013121">
    <property type="entry name" value="Fe_red_NAD-bd_6"/>
</dbReference>
<dbReference type="InterPro" id="IPR050369">
    <property type="entry name" value="RBOH/FRE"/>
</dbReference>
<evidence type="ECO:0000313" key="11">
    <source>
        <dbReference type="Proteomes" id="UP001628179"/>
    </source>
</evidence>
<dbReference type="Pfam" id="PF08030">
    <property type="entry name" value="NAD_binding_6"/>
    <property type="match status" value="1"/>
</dbReference>
<keyword evidence="11" id="KW-1185">Reference proteome</keyword>
<feature type="transmembrane region" description="Helical" evidence="8">
    <location>
        <begin position="135"/>
        <end position="156"/>
    </location>
</feature>
<evidence type="ECO:0000256" key="8">
    <source>
        <dbReference type="SAM" id="Phobius"/>
    </source>
</evidence>
<reference evidence="10 11" key="1">
    <citation type="submission" date="2024-09" db="EMBL/GenBank/DDBJ databases">
        <title>Itraconazole resistance in Madurella fahalii resulting from another homologue of gene encoding cytochrome P450 14-alpha sterol demethylase (CYP51).</title>
        <authorList>
            <person name="Yoshioka I."/>
            <person name="Fahal A.H."/>
            <person name="Kaneko S."/>
            <person name="Yaguchi T."/>
        </authorList>
    </citation>
    <scope>NUCLEOTIDE SEQUENCE [LARGE SCALE GENOMIC DNA]</scope>
    <source>
        <strain evidence="10 11">IFM 68171</strain>
    </source>
</reference>
<keyword evidence="3" id="KW-0249">Electron transport</keyword>
<dbReference type="GeneID" id="98180361"/>
<evidence type="ECO:0000256" key="6">
    <source>
        <dbReference type="ARBA" id="ARBA00023065"/>
    </source>
</evidence>
<dbReference type="CDD" id="cd06186">
    <property type="entry name" value="NOX_Duox_like_FAD_NADP"/>
    <property type="match status" value="1"/>
</dbReference>
<dbReference type="EMBL" id="BAAFSV010000005">
    <property type="protein sequence ID" value="GAB1319409.1"/>
    <property type="molecule type" value="Genomic_DNA"/>
</dbReference>
<name>A0ABQ0GNU8_9PEZI</name>
<evidence type="ECO:0000256" key="4">
    <source>
        <dbReference type="ARBA" id="ARBA00022989"/>
    </source>
</evidence>
<dbReference type="Proteomes" id="UP001628179">
    <property type="component" value="Unassembled WGS sequence"/>
</dbReference>
<dbReference type="SFLD" id="SFLDG01168">
    <property type="entry name" value="Ferric_reductase_subgroup_(FRE"/>
    <property type="match status" value="1"/>
</dbReference>
<keyword evidence="5" id="KW-0560">Oxidoreductase</keyword>
<dbReference type="InterPro" id="IPR039261">
    <property type="entry name" value="FNR_nucleotide-bd"/>
</dbReference>
<dbReference type="SUPFAM" id="SSF52343">
    <property type="entry name" value="Ferredoxin reductase-like, C-terminal NADP-linked domain"/>
    <property type="match status" value="1"/>
</dbReference>
<dbReference type="InterPro" id="IPR017938">
    <property type="entry name" value="Riboflavin_synthase-like_b-brl"/>
</dbReference>
<dbReference type="InterPro" id="IPR013130">
    <property type="entry name" value="Fe3_Rdtase_TM_dom"/>
</dbReference>
<accession>A0ABQ0GNU8</accession>
<feature type="transmembrane region" description="Helical" evidence="8">
    <location>
        <begin position="97"/>
        <end position="115"/>
    </location>
</feature>
<dbReference type="InterPro" id="IPR017927">
    <property type="entry name" value="FAD-bd_FR_type"/>
</dbReference>
<evidence type="ECO:0000256" key="3">
    <source>
        <dbReference type="ARBA" id="ARBA00022982"/>
    </source>
</evidence>
<dbReference type="RefSeq" id="XP_070921139.1">
    <property type="nucleotide sequence ID" value="XM_071065038.1"/>
</dbReference>
<evidence type="ECO:0000256" key="7">
    <source>
        <dbReference type="ARBA" id="ARBA00023136"/>
    </source>
</evidence>
<evidence type="ECO:0000256" key="5">
    <source>
        <dbReference type="ARBA" id="ARBA00023002"/>
    </source>
</evidence>
<feature type="domain" description="FAD-binding FR-type" evidence="9">
    <location>
        <begin position="206"/>
        <end position="320"/>
    </location>
</feature>
<dbReference type="InterPro" id="IPR000778">
    <property type="entry name" value="Cyt_b245_heavy_chain"/>
</dbReference>